<dbReference type="Proteomes" id="UP000799767">
    <property type="component" value="Unassembled WGS sequence"/>
</dbReference>
<dbReference type="OrthoDB" id="4088568at2759"/>
<sequence length="545" mass="60006">MADAIEAFLAQHQQGEEPHIPPRHSTCCCGNDACPYLKHNQAALDGLERDVSTAARLGQALLMRHEAYIADSENERKDMAAQIESLAADKQSLERRNADFVEENRSLLNQLEALNTAVTESDAHVANLQATLTSTQQEMQRLAQLASRTESLERQLAEFEQEQAIWQSKMEEKELSERSALRRWQTAERTLAQIQDQIEQIEREAKEERERHAEIVGRMERRRVVEQELGSAAGRLKSAAALKNADRDATNDGVVSHFVKDILQDNANLQTGIVELREMLNNSNEEVENLRNQLLLHQPTDESEDVPLPSAERKDLGLEMNRAKSQELHVHHHYHAPPAAPKAPPLRRPKKKRYKPHSNTPPPISTIAIHHQPFQPSLRRAASHESLLSVSGMDIHTLKSRPSQLLAPYANRALTSQAVISDTTAHATRPVPLTRPAAAAGLGKKVGGWVFGRWGATPAPRKADVGGAGTAAAVPKGKAMRVVSDGAIAAGEKSAPTMPKIPKVRSPGINQSGPLLGFFEEVRTLPAAPVLKSLDEEALRDVLGE</sequence>
<dbReference type="AlphaFoldDB" id="A0A6A6PUP9"/>
<dbReference type="EMBL" id="MU001635">
    <property type="protein sequence ID" value="KAF2483496.1"/>
    <property type="molecule type" value="Genomic_DNA"/>
</dbReference>
<proteinExistence type="predicted"/>
<organism evidence="3 4">
    <name type="scientific">Neohortaea acidophila</name>
    <dbReference type="NCBI Taxonomy" id="245834"/>
    <lineage>
        <taxon>Eukaryota</taxon>
        <taxon>Fungi</taxon>
        <taxon>Dikarya</taxon>
        <taxon>Ascomycota</taxon>
        <taxon>Pezizomycotina</taxon>
        <taxon>Dothideomycetes</taxon>
        <taxon>Dothideomycetidae</taxon>
        <taxon>Mycosphaerellales</taxon>
        <taxon>Teratosphaeriaceae</taxon>
        <taxon>Neohortaea</taxon>
    </lineage>
</organism>
<feature type="coiled-coil region" evidence="1">
    <location>
        <begin position="69"/>
        <end position="218"/>
    </location>
</feature>
<evidence type="ECO:0000256" key="1">
    <source>
        <dbReference type="SAM" id="Coils"/>
    </source>
</evidence>
<evidence type="ECO:0000256" key="2">
    <source>
        <dbReference type="SAM" id="MobiDB-lite"/>
    </source>
</evidence>
<dbReference type="RefSeq" id="XP_033590066.1">
    <property type="nucleotide sequence ID" value="XM_033731031.1"/>
</dbReference>
<keyword evidence="4" id="KW-1185">Reference proteome</keyword>
<name>A0A6A6PUP9_9PEZI</name>
<keyword evidence="1" id="KW-0175">Coiled coil</keyword>
<evidence type="ECO:0000313" key="3">
    <source>
        <dbReference type="EMBL" id="KAF2483496.1"/>
    </source>
</evidence>
<protein>
    <submittedName>
        <fullName evidence="3">Uncharacterized protein</fullName>
    </submittedName>
</protein>
<reference evidence="3" key="1">
    <citation type="journal article" date="2020" name="Stud. Mycol.">
        <title>101 Dothideomycetes genomes: a test case for predicting lifestyles and emergence of pathogens.</title>
        <authorList>
            <person name="Haridas S."/>
            <person name="Albert R."/>
            <person name="Binder M."/>
            <person name="Bloem J."/>
            <person name="Labutti K."/>
            <person name="Salamov A."/>
            <person name="Andreopoulos B."/>
            <person name="Baker S."/>
            <person name="Barry K."/>
            <person name="Bills G."/>
            <person name="Bluhm B."/>
            <person name="Cannon C."/>
            <person name="Castanera R."/>
            <person name="Culley D."/>
            <person name="Daum C."/>
            <person name="Ezra D."/>
            <person name="Gonzalez J."/>
            <person name="Henrissat B."/>
            <person name="Kuo A."/>
            <person name="Liang C."/>
            <person name="Lipzen A."/>
            <person name="Lutzoni F."/>
            <person name="Magnuson J."/>
            <person name="Mondo S."/>
            <person name="Nolan M."/>
            <person name="Ohm R."/>
            <person name="Pangilinan J."/>
            <person name="Park H.-J."/>
            <person name="Ramirez L."/>
            <person name="Alfaro M."/>
            <person name="Sun H."/>
            <person name="Tritt A."/>
            <person name="Yoshinaga Y."/>
            <person name="Zwiers L.-H."/>
            <person name="Turgeon B."/>
            <person name="Goodwin S."/>
            <person name="Spatafora J."/>
            <person name="Crous P."/>
            <person name="Grigoriev I."/>
        </authorList>
    </citation>
    <scope>NUCLEOTIDE SEQUENCE</scope>
    <source>
        <strain evidence="3">CBS 113389</strain>
    </source>
</reference>
<feature type="coiled-coil region" evidence="1">
    <location>
        <begin position="266"/>
        <end position="293"/>
    </location>
</feature>
<evidence type="ECO:0000313" key="4">
    <source>
        <dbReference type="Proteomes" id="UP000799767"/>
    </source>
</evidence>
<accession>A0A6A6PUP9</accession>
<feature type="region of interest" description="Disordered" evidence="2">
    <location>
        <begin position="334"/>
        <end position="368"/>
    </location>
</feature>
<feature type="compositionally biased region" description="Basic residues" evidence="2">
    <location>
        <begin position="345"/>
        <end position="356"/>
    </location>
</feature>
<gene>
    <name evidence="3" type="ORF">BDY17DRAFT_250087</name>
</gene>
<dbReference type="GeneID" id="54472033"/>